<evidence type="ECO:0000259" key="1">
    <source>
        <dbReference type="PROSITE" id="PS50093"/>
    </source>
</evidence>
<dbReference type="SUPFAM" id="SSF49299">
    <property type="entry name" value="PKD domain"/>
    <property type="match status" value="2"/>
</dbReference>
<keyword evidence="3" id="KW-1185">Reference proteome</keyword>
<accession>A0A399SXL3</accession>
<feature type="domain" description="PKD" evidence="1">
    <location>
        <begin position="72"/>
        <end position="113"/>
    </location>
</feature>
<dbReference type="PROSITE" id="PS50093">
    <property type="entry name" value="PKD"/>
    <property type="match status" value="2"/>
</dbReference>
<dbReference type="AlphaFoldDB" id="A0A399SXL3"/>
<evidence type="ECO:0000313" key="3">
    <source>
        <dbReference type="Proteomes" id="UP000265926"/>
    </source>
</evidence>
<gene>
    <name evidence="2" type="ORF">D1614_09855</name>
</gene>
<proteinExistence type="predicted"/>
<dbReference type="Pfam" id="PF18911">
    <property type="entry name" value="PKD_4"/>
    <property type="match status" value="1"/>
</dbReference>
<organism evidence="2 3">
    <name type="scientific">Maribellus luteus</name>
    <dbReference type="NCBI Taxonomy" id="2305463"/>
    <lineage>
        <taxon>Bacteria</taxon>
        <taxon>Pseudomonadati</taxon>
        <taxon>Bacteroidota</taxon>
        <taxon>Bacteroidia</taxon>
        <taxon>Marinilabiliales</taxon>
        <taxon>Prolixibacteraceae</taxon>
        <taxon>Maribellus</taxon>
    </lineage>
</organism>
<dbReference type="Gene3D" id="2.60.40.10">
    <property type="entry name" value="Immunoglobulins"/>
    <property type="match status" value="2"/>
</dbReference>
<dbReference type="InterPro" id="IPR000601">
    <property type="entry name" value="PKD_dom"/>
</dbReference>
<name>A0A399SXL3_9BACT</name>
<dbReference type="InterPro" id="IPR035986">
    <property type="entry name" value="PKD_dom_sf"/>
</dbReference>
<dbReference type="OrthoDB" id="5381604at2"/>
<feature type="domain" description="PKD" evidence="1">
    <location>
        <begin position="340"/>
        <end position="388"/>
    </location>
</feature>
<dbReference type="EMBL" id="QWGR01000004">
    <property type="protein sequence ID" value="RIJ48820.1"/>
    <property type="molecule type" value="Genomic_DNA"/>
</dbReference>
<evidence type="ECO:0000313" key="2">
    <source>
        <dbReference type="EMBL" id="RIJ48820.1"/>
    </source>
</evidence>
<dbReference type="RefSeq" id="WP_119437740.1">
    <property type="nucleotide sequence ID" value="NZ_QWGR01000004.1"/>
</dbReference>
<dbReference type="Proteomes" id="UP000265926">
    <property type="component" value="Unassembled WGS sequence"/>
</dbReference>
<dbReference type="PROSITE" id="PS51257">
    <property type="entry name" value="PROKAR_LIPOPROTEIN"/>
    <property type="match status" value="1"/>
</dbReference>
<protein>
    <recommendedName>
        <fullName evidence="1">PKD domain-containing protein</fullName>
    </recommendedName>
</protein>
<comment type="caution">
    <text evidence="2">The sequence shown here is derived from an EMBL/GenBank/DDBJ whole genome shotgun (WGS) entry which is preliminary data.</text>
</comment>
<dbReference type="InterPro" id="IPR013783">
    <property type="entry name" value="Ig-like_fold"/>
</dbReference>
<reference evidence="2 3" key="1">
    <citation type="submission" date="2018-08" db="EMBL/GenBank/DDBJ databases">
        <title>Pallidiluteibacterium maritimus gen. nov., sp. nov., isolated from coastal sediment.</title>
        <authorList>
            <person name="Zhou L.Y."/>
        </authorList>
    </citation>
    <scope>NUCLEOTIDE SEQUENCE [LARGE SCALE GENOMIC DNA]</scope>
    <source>
        <strain evidence="2 3">XSD2</strain>
    </source>
</reference>
<sequence length="586" mass="64875">MKNKKYFNLMWLFALIVMFGCEPYMEDGPESSTNLPPDPSTMDFSIAPGADAFHFKIDLVSPQVSGISAVSFNLGNGATVKSSSATAYYPLPGDYTITMTILTNGGSSSITKTHTTTETDYSIFTDEKYVFLSGGANATEGKAWVVDSLTWGHFGIGPAGGTWPEWWGANPLQKTNSGAYDDEFVFKIEGFVFDFNNNGDSYVKDFRKDLPYYSNPEPLYGEADCRVSYSPSPATWTITNKADGDYLILSSETPAFFGFDYGAVDNEFRIDELTENKLALSCIGGDGNRWYYLLIPKGYEPPKIEYAVDVQAGSGVNAYEVHFTVNNIPSGQSIDNISVDFGNGTVQESTDVNEVFTNTYMRKGTYTITVTTTTSLGVYTETQTLEITENHPDYEEFLLDEMVMYNDFSEVIMAAVQGQDCAVETVDNPMRLYPNKSTKVAFYSKTDNPWANAFMQLPSGYRFDLRQLSTFKIQVYGKAGDVVLLKLENTDWGGDAWMSGVELTYTIQQNDTWEVVEYNFKGIANNGSAGGFFTNDVTDSNAAVSHDFYNVIRIMLNPGNGAGTHEFYFDELAGPHVEGIKSAKVR</sequence>